<dbReference type="Proteomes" id="UP000317593">
    <property type="component" value="Unassembled WGS sequence"/>
</dbReference>
<dbReference type="InterPro" id="IPR010502">
    <property type="entry name" value="Carb-bd_dom_fam9"/>
</dbReference>
<dbReference type="AlphaFoldDB" id="A0A521E0X9"/>
<keyword evidence="4" id="KW-1185">Reference proteome</keyword>
<name>A0A521E0X9_9BACT</name>
<dbReference type="Pfam" id="PF06452">
    <property type="entry name" value="CBM9_1"/>
    <property type="match status" value="1"/>
</dbReference>
<feature type="domain" description="Carbohydrate-binding" evidence="2">
    <location>
        <begin position="42"/>
        <end position="132"/>
    </location>
</feature>
<feature type="chain" id="PRO_5022035466" evidence="1">
    <location>
        <begin position="22"/>
        <end position="245"/>
    </location>
</feature>
<dbReference type="RefSeq" id="WP_142715190.1">
    <property type="nucleotide sequence ID" value="NZ_FXTH01000012.1"/>
</dbReference>
<organism evidence="3 4">
    <name type="scientific">Fodinibius sediminis</name>
    <dbReference type="NCBI Taxonomy" id="1214077"/>
    <lineage>
        <taxon>Bacteria</taxon>
        <taxon>Pseudomonadati</taxon>
        <taxon>Balneolota</taxon>
        <taxon>Balneolia</taxon>
        <taxon>Balneolales</taxon>
        <taxon>Balneolaceae</taxon>
        <taxon>Fodinibius</taxon>
    </lineage>
</organism>
<proteinExistence type="predicted"/>
<evidence type="ECO:0000259" key="2">
    <source>
        <dbReference type="Pfam" id="PF06452"/>
    </source>
</evidence>
<dbReference type="GO" id="GO:0016052">
    <property type="term" value="P:carbohydrate catabolic process"/>
    <property type="evidence" value="ECO:0007669"/>
    <property type="project" value="InterPro"/>
</dbReference>
<dbReference type="CDD" id="cd09620">
    <property type="entry name" value="CBM9_like_3"/>
    <property type="match status" value="1"/>
</dbReference>
<dbReference type="EMBL" id="FXTH01000012">
    <property type="protein sequence ID" value="SMO77542.1"/>
    <property type="molecule type" value="Genomic_DNA"/>
</dbReference>
<dbReference type="Gene3D" id="2.60.40.1190">
    <property type="match status" value="1"/>
</dbReference>
<dbReference type="GO" id="GO:0030246">
    <property type="term" value="F:carbohydrate binding"/>
    <property type="evidence" value="ECO:0007669"/>
    <property type="project" value="InterPro"/>
</dbReference>
<reference evidence="3 4" key="1">
    <citation type="submission" date="2017-05" db="EMBL/GenBank/DDBJ databases">
        <authorList>
            <person name="Varghese N."/>
            <person name="Submissions S."/>
        </authorList>
    </citation>
    <scope>NUCLEOTIDE SEQUENCE [LARGE SCALE GENOMIC DNA]</scope>
    <source>
        <strain evidence="3 4">DSM 21194</strain>
    </source>
</reference>
<sequence length="245" mass="28056">MLYRLTTWLLTVLTLASLNNAVFGQSAGESVLTVQQTTDFAIDGRGTAKNWSSATWIPITPIATPGEPKQGLNTRMKALYSSTGLYILFQCEDSLLTASMEEDFATLWKEDVVEVFLWPNEQNPVYFEYELSPLNYELLLLISNEGENYTSWRPFSYNKKIQTRHMTAAEGGPKSSGAAIRAWTAEFFIPYTLLHPLSNVPPDSGTRWRANFYRIDYDREQTLMSWQPVKKSFHEYKKFGTLLFE</sequence>
<protein>
    <submittedName>
        <fullName evidence="3">Carbohydrate family 9 binding domain-like</fullName>
    </submittedName>
</protein>
<evidence type="ECO:0000313" key="4">
    <source>
        <dbReference type="Proteomes" id="UP000317593"/>
    </source>
</evidence>
<evidence type="ECO:0000313" key="3">
    <source>
        <dbReference type="EMBL" id="SMO77542.1"/>
    </source>
</evidence>
<evidence type="ECO:0000256" key="1">
    <source>
        <dbReference type="SAM" id="SignalP"/>
    </source>
</evidence>
<gene>
    <name evidence="3" type="ORF">SAMN06265218_112157</name>
</gene>
<accession>A0A521E0X9</accession>
<dbReference type="GO" id="GO:0004553">
    <property type="term" value="F:hydrolase activity, hydrolyzing O-glycosyl compounds"/>
    <property type="evidence" value="ECO:0007669"/>
    <property type="project" value="InterPro"/>
</dbReference>
<dbReference type="SUPFAM" id="SSF49344">
    <property type="entry name" value="CBD9-like"/>
    <property type="match status" value="1"/>
</dbReference>
<feature type="signal peptide" evidence="1">
    <location>
        <begin position="1"/>
        <end position="21"/>
    </location>
</feature>
<keyword evidence="1" id="KW-0732">Signal</keyword>
<dbReference type="OrthoDB" id="9786766at2"/>